<keyword evidence="4 8" id="KW-0812">Transmembrane</keyword>
<feature type="region of interest" description="Disordered" evidence="9">
    <location>
        <begin position="1"/>
        <end position="42"/>
    </location>
</feature>
<feature type="transmembrane region" description="Helical" evidence="8">
    <location>
        <begin position="500"/>
        <end position="517"/>
    </location>
</feature>
<feature type="transmembrane region" description="Helical" evidence="8">
    <location>
        <begin position="145"/>
        <end position="164"/>
    </location>
</feature>
<dbReference type="OrthoDB" id="42657at2759"/>
<keyword evidence="8" id="KW-0029">Amino-acid transport</keyword>
<comment type="caution">
    <text evidence="8">Lacks conserved residue(s) required for the propagation of feature annotation.</text>
</comment>
<dbReference type="EMBL" id="ML979133">
    <property type="protein sequence ID" value="KAF1919203.1"/>
    <property type="molecule type" value="Genomic_DNA"/>
</dbReference>
<accession>A0A6A5QUR6</accession>
<dbReference type="GO" id="GO:0006914">
    <property type="term" value="P:autophagy"/>
    <property type="evidence" value="ECO:0007669"/>
    <property type="project" value="UniProtKB-KW"/>
</dbReference>
<feature type="compositionally biased region" description="Basic and acidic residues" evidence="9">
    <location>
        <begin position="1"/>
        <end position="24"/>
    </location>
</feature>
<evidence type="ECO:0000256" key="2">
    <source>
        <dbReference type="ARBA" id="ARBA00006978"/>
    </source>
</evidence>
<dbReference type="InterPro" id="IPR024671">
    <property type="entry name" value="Atg22-like"/>
</dbReference>
<keyword evidence="6 8" id="KW-0072">Autophagy</keyword>
<dbReference type="AlphaFoldDB" id="A0A6A5QUR6"/>
<feature type="transmembrane region" description="Helical" evidence="8">
    <location>
        <begin position="274"/>
        <end position="296"/>
    </location>
</feature>
<proteinExistence type="inferred from homology"/>
<evidence type="ECO:0000256" key="1">
    <source>
        <dbReference type="ARBA" id="ARBA00004128"/>
    </source>
</evidence>
<keyword evidence="8" id="KW-0926">Vacuole</keyword>
<evidence type="ECO:0000256" key="9">
    <source>
        <dbReference type="SAM" id="MobiDB-lite"/>
    </source>
</evidence>
<protein>
    <recommendedName>
        <fullName evidence="8">Autophagy-related protein</fullName>
    </recommendedName>
</protein>
<name>A0A6A5QUR6_AMPQU</name>
<feature type="transmembrane region" description="Helical" evidence="8">
    <location>
        <begin position="237"/>
        <end position="262"/>
    </location>
</feature>
<comment type="subcellular location">
    <subcellularLocation>
        <location evidence="1 8">Vacuole membrane</location>
        <topology evidence="1 8">Multi-pass membrane protein</topology>
    </subcellularLocation>
</comment>
<dbReference type="SUPFAM" id="SSF103473">
    <property type="entry name" value="MFS general substrate transporter"/>
    <property type="match status" value="1"/>
</dbReference>
<sequence length="541" mass="59725">MSTNKETNKTDMDTIEVSRVHSDSDVASAEKGSDAQEEPRRPMATKRALIAWLVLCFSTGPTSGMAFRYVPAVLQSGANVLGHIPGSDKPCAKRGVIRCVVPFGTGEVDYNSYILYLQSIARASEGILCIFISGIADFTHYRKTLLILGIVLFGTFALPFASMTSKSYRNLVSGSILWVFMTTVQGVYGTLSSSYIPLFMREAGWIQKRTQIGQDGKLVITEEERANKELFNRGTMVSVLGLLSGNVGSILGQGIGLIIAHTLGSGLTDGYRSFLLAITIAGCLTITFGGTGYILLPSVKGSKPPTKNYGSLAIKRWIQLLKSIPKYPEAFKLCVGWVLWNTGYSNFNSVIGLLFREVSGLGTGDRLYTVYTFMAVTTASIGSLTWMFVFPRTKFKIKNWALCFLSINLFCIFWGCLGISKNVKIGYKYVPEFWIEQTLFCMTSSALRSANRVMYASMLPRGREAHFFGLELTLDLATGWINPLVQSVIQNRTHNLRYPMLPNFFLLVTALGFYIWCDLEKGVKDSLKDFDEAAPAVDDGT</sequence>
<feature type="transmembrane region" description="Helical" evidence="8">
    <location>
        <begin position="113"/>
        <end position="133"/>
    </location>
</feature>
<evidence type="ECO:0000256" key="3">
    <source>
        <dbReference type="ARBA" id="ARBA00022448"/>
    </source>
</evidence>
<keyword evidence="5 8" id="KW-1133">Transmembrane helix</keyword>
<dbReference type="PANTHER" id="PTHR23519:SF2">
    <property type="entry name" value="AUTOPHAGY-RELATED PROTEIN 22"/>
    <property type="match status" value="1"/>
</dbReference>
<dbReference type="GO" id="GO:0005774">
    <property type="term" value="C:vacuolar membrane"/>
    <property type="evidence" value="ECO:0007669"/>
    <property type="project" value="UniProtKB-SubCell"/>
</dbReference>
<organism evidence="10 11">
    <name type="scientific">Ampelomyces quisqualis</name>
    <name type="common">Powdery mildew agent</name>
    <dbReference type="NCBI Taxonomy" id="50730"/>
    <lineage>
        <taxon>Eukaryota</taxon>
        <taxon>Fungi</taxon>
        <taxon>Dikarya</taxon>
        <taxon>Ascomycota</taxon>
        <taxon>Pezizomycotina</taxon>
        <taxon>Dothideomycetes</taxon>
        <taxon>Pleosporomycetidae</taxon>
        <taxon>Pleosporales</taxon>
        <taxon>Pleosporineae</taxon>
        <taxon>Phaeosphaeriaceae</taxon>
        <taxon>Ampelomyces</taxon>
    </lineage>
</organism>
<evidence type="ECO:0000256" key="7">
    <source>
        <dbReference type="ARBA" id="ARBA00023136"/>
    </source>
</evidence>
<dbReference type="PANTHER" id="PTHR23519">
    <property type="entry name" value="AUTOPHAGY-RELATED PROTEIN 22"/>
    <property type="match status" value="1"/>
</dbReference>
<keyword evidence="11" id="KW-1185">Reference proteome</keyword>
<gene>
    <name evidence="10" type="ORF">BDU57DRAFT_512152</name>
</gene>
<evidence type="ECO:0000313" key="11">
    <source>
        <dbReference type="Proteomes" id="UP000800096"/>
    </source>
</evidence>
<dbReference type="InterPro" id="IPR036259">
    <property type="entry name" value="MFS_trans_sf"/>
</dbReference>
<feature type="transmembrane region" description="Helical" evidence="8">
    <location>
        <begin position="401"/>
        <end position="420"/>
    </location>
</feature>
<dbReference type="GO" id="GO:0032974">
    <property type="term" value="P:amino acid transmembrane export from vacuole"/>
    <property type="evidence" value="ECO:0007669"/>
    <property type="project" value="TreeGrafter"/>
</dbReference>
<comment type="function">
    <text evidence="8">Vacuolar effluxer which mediate the efflux of amino acids resulting from autophagic degradation. The release of autophagic amino acids allows the maintenance of protein synthesis and viability during nitrogen starvation.</text>
</comment>
<evidence type="ECO:0000256" key="5">
    <source>
        <dbReference type="ARBA" id="ARBA00022989"/>
    </source>
</evidence>
<evidence type="ECO:0000313" key="10">
    <source>
        <dbReference type="EMBL" id="KAF1919203.1"/>
    </source>
</evidence>
<feature type="transmembrane region" description="Helical" evidence="8">
    <location>
        <begin position="176"/>
        <end position="199"/>
    </location>
</feature>
<keyword evidence="3 8" id="KW-0813">Transport</keyword>
<dbReference type="Proteomes" id="UP000800096">
    <property type="component" value="Unassembled WGS sequence"/>
</dbReference>
<feature type="transmembrane region" description="Helical" evidence="8">
    <location>
        <begin position="367"/>
        <end position="389"/>
    </location>
</feature>
<feature type="compositionally biased region" description="Basic and acidic residues" evidence="9">
    <location>
        <begin position="31"/>
        <end position="41"/>
    </location>
</feature>
<dbReference type="InterPro" id="IPR050495">
    <property type="entry name" value="ATG22/LtaA_families"/>
</dbReference>
<evidence type="ECO:0000256" key="6">
    <source>
        <dbReference type="ARBA" id="ARBA00023006"/>
    </source>
</evidence>
<dbReference type="Pfam" id="PF11700">
    <property type="entry name" value="ATG22"/>
    <property type="match status" value="1"/>
</dbReference>
<keyword evidence="7 8" id="KW-0472">Membrane</keyword>
<evidence type="ECO:0000256" key="8">
    <source>
        <dbReference type="RuleBase" id="RU363073"/>
    </source>
</evidence>
<evidence type="ECO:0000256" key="4">
    <source>
        <dbReference type="ARBA" id="ARBA00022692"/>
    </source>
</evidence>
<reference evidence="10" key="1">
    <citation type="journal article" date="2020" name="Stud. Mycol.">
        <title>101 Dothideomycetes genomes: a test case for predicting lifestyles and emergence of pathogens.</title>
        <authorList>
            <person name="Haridas S."/>
            <person name="Albert R."/>
            <person name="Binder M."/>
            <person name="Bloem J."/>
            <person name="Labutti K."/>
            <person name="Salamov A."/>
            <person name="Andreopoulos B."/>
            <person name="Baker S."/>
            <person name="Barry K."/>
            <person name="Bills G."/>
            <person name="Bluhm B."/>
            <person name="Cannon C."/>
            <person name="Castanera R."/>
            <person name="Culley D."/>
            <person name="Daum C."/>
            <person name="Ezra D."/>
            <person name="Gonzalez J."/>
            <person name="Henrissat B."/>
            <person name="Kuo A."/>
            <person name="Liang C."/>
            <person name="Lipzen A."/>
            <person name="Lutzoni F."/>
            <person name="Magnuson J."/>
            <person name="Mondo S."/>
            <person name="Nolan M."/>
            <person name="Ohm R."/>
            <person name="Pangilinan J."/>
            <person name="Park H.-J."/>
            <person name="Ramirez L."/>
            <person name="Alfaro M."/>
            <person name="Sun H."/>
            <person name="Tritt A."/>
            <person name="Yoshinaga Y."/>
            <person name="Zwiers L.-H."/>
            <person name="Turgeon B."/>
            <person name="Goodwin S."/>
            <person name="Spatafora J."/>
            <person name="Crous P."/>
            <person name="Grigoriev I."/>
        </authorList>
    </citation>
    <scope>NUCLEOTIDE SEQUENCE</scope>
    <source>
        <strain evidence="10">HMLAC05119</strain>
    </source>
</reference>
<feature type="transmembrane region" description="Helical" evidence="8">
    <location>
        <begin position="49"/>
        <end position="70"/>
    </location>
</feature>
<comment type="similarity">
    <text evidence="2 8">Belongs to the ATG22 family.</text>
</comment>